<dbReference type="SMART" id="SM00252">
    <property type="entry name" value="SH2"/>
    <property type="match status" value="1"/>
</dbReference>
<dbReference type="FunFam" id="3.30.505.10:FF:000058">
    <property type="entry name" value="SH2 domain-containing adapter protein D"/>
    <property type="match status" value="1"/>
</dbReference>
<feature type="compositionally biased region" description="Basic and acidic residues" evidence="6">
    <location>
        <begin position="429"/>
        <end position="440"/>
    </location>
</feature>
<dbReference type="InterPro" id="IPR000980">
    <property type="entry name" value="SH2"/>
</dbReference>
<evidence type="ECO:0000256" key="2">
    <source>
        <dbReference type="ARBA" id="ARBA00022999"/>
    </source>
</evidence>
<reference evidence="8 9" key="1">
    <citation type="submission" date="2019-07" db="EMBL/GenBank/DDBJ databases">
        <title>Draft genome assembly of a fouling barnacle, Amphibalanus amphitrite (Darwin, 1854): The first reference genome for Thecostraca.</title>
        <authorList>
            <person name="Kim W."/>
        </authorList>
    </citation>
    <scope>NUCLEOTIDE SEQUENCE [LARGE SCALE GENOMIC DNA]</scope>
    <source>
        <strain evidence="8">SNU_AA5</strain>
        <tissue evidence="8">Soma without cirri and trophi</tissue>
    </source>
</reference>
<feature type="compositionally biased region" description="Basic and acidic residues" evidence="6">
    <location>
        <begin position="469"/>
        <end position="483"/>
    </location>
</feature>
<comment type="function">
    <text evidence="3">May function as an adapter protein.</text>
</comment>
<dbReference type="OrthoDB" id="5914531at2759"/>
<dbReference type="Proteomes" id="UP000440578">
    <property type="component" value="Unassembled WGS sequence"/>
</dbReference>
<proteinExistence type="predicted"/>
<evidence type="ECO:0000259" key="7">
    <source>
        <dbReference type="PROSITE" id="PS50001"/>
    </source>
</evidence>
<dbReference type="InterPro" id="IPR051846">
    <property type="entry name" value="SH2_domain_adapters"/>
</dbReference>
<feature type="compositionally biased region" description="Basic and acidic residues" evidence="6">
    <location>
        <begin position="359"/>
        <end position="369"/>
    </location>
</feature>
<sequence>MAKILKQLSAMPGRLFPAEPPEKQRPPELFIDADALDVYALRRCQSDLSPLYLTRLSVSTDDLHASTLPPPRGLIDTLQEFRVKGRGVMRRVRGGADKERSGNAVSRSDSFKFQSPEERGDNNIVPPRRRGRKKGVRPPSMPQLLEDYAAPVDLVNRAKFRQVSRSDAAKVVQVDDDYSDVVDSKDYVTPGEDGTRKIYCTNAADSALDADGRLLDESDLPYCQPYGQTNGVTVSLPTFDDGSLYDEVSPQGTSVVVRRPDPLYSGPEPSLSPSDRPLCRRSPPRGPADPPPPPPAPREVDGEADGQEADDAPVYENVRQWPAPLASPHRYRPGELVVGKKRRHRPASERRAASSLSRSCEDLRGRAADDDAIYVNAVDPIVQLERRAGGEPRRDETEMSRRLYETAFDSTARPPAPDPDELARLAAAPRREPPRPELRPPRARPGRCSNGASPTDAWPESPAAPRGPVDSREEARSEVRADVHAAPPADSPPARPGRAARTEFVGLWGSPDHCLSESGPRPAPVRPERGVLRSAGRPRSLCSDQAGTLGHRYECLEVGGGTNGSERQTSRLLFAGDSGTRHSGSGSSTLSSLESLRSSSGDSDSTGRGDSLSRSHLSADLYRRLATAKLPVLSPISDKSQELDSPAAPGATAAAGAGAGAESPQQRPTAWEPPSRPRLRCGLHGSDSGISVDSHGGEAASQLPFDMPKLRRRAAASLCSPQSTLAPPPAAPSLGTLNVPEPAAARPALSLSLDRGETASSAADAAPRRPAMSLSLGCASNAAGERIDLSVPFQQQRWYHGAITRVEAEKTLRSEREGSYLVRICESSRQDYSLSLKSARGFMHMKIRQDQSSGKYILGQFSKPFESIPQMIQHYSLTKLPIRGAEHMSLLHPVADDQLL</sequence>
<feature type="domain" description="SH2" evidence="7">
    <location>
        <begin position="798"/>
        <end position="894"/>
    </location>
</feature>
<dbReference type="AlphaFoldDB" id="A0A6A4WL52"/>
<feature type="region of interest" description="Disordered" evidence="6">
    <location>
        <begin position="637"/>
        <end position="702"/>
    </location>
</feature>
<keyword evidence="1" id="KW-0597">Phosphoprotein</keyword>
<feature type="compositionally biased region" description="Acidic residues" evidence="6">
    <location>
        <begin position="302"/>
        <end position="313"/>
    </location>
</feature>
<dbReference type="Gene3D" id="3.30.505.10">
    <property type="entry name" value="SH2 domain"/>
    <property type="match status" value="1"/>
</dbReference>
<dbReference type="EMBL" id="VIIS01000558">
    <property type="protein sequence ID" value="KAF0307595.1"/>
    <property type="molecule type" value="Genomic_DNA"/>
</dbReference>
<keyword evidence="9" id="KW-1185">Reference proteome</keyword>
<dbReference type="CDD" id="cd09945">
    <property type="entry name" value="SH2_SHB_SHD_SHE_SHF_like"/>
    <property type="match status" value="1"/>
</dbReference>
<feature type="compositionally biased region" description="Low complexity" evidence="6">
    <location>
        <begin position="576"/>
        <end position="604"/>
    </location>
</feature>
<evidence type="ECO:0000256" key="1">
    <source>
        <dbReference type="ARBA" id="ARBA00022553"/>
    </source>
</evidence>
<keyword evidence="2 5" id="KW-0727">SH2 domain</keyword>
<name>A0A6A4WL52_AMPAM</name>
<evidence type="ECO:0000256" key="4">
    <source>
        <dbReference type="ARBA" id="ARBA00074794"/>
    </source>
</evidence>
<accession>A0A6A4WL52</accession>
<dbReference type="Pfam" id="PF00017">
    <property type="entry name" value="SH2"/>
    <property type="match status" value="1"/>
</dbReference>
<comment type="caution">
    <text evidence="8">The sequence shown here is derived from an EMBL/GenBank/DDBJ whole genome shotgun (WGS) entry which is preliminary data.</text>
</comment>
<dbReference type="PANTHER" id="PTHR15127">
    <property type="entry name" value="HEAVYWEIGHT, ISOFORM A"/>
    <property type="match status" value="1"/>
</dbReference>
<evidence type="ECO:0000313" key="8">
    <source>
        <dbReference type="EMBL" id="KAF0307595.1"/>
    </source>
</evidence>
<dbReference type="PROSITE" id="PS50001">
    <property type="entry name" value="SH2"/>
    <property type="match status" value="1"/>
</dbReference>
<evidence type="ECO:0000313" key="9">
    <source>
        <dbReference type="Proteomes" id="UP000440578"/>
    </source>
</evidence>
<protein>
    <recommendedName>
        <fullName evidence="4">SH2 domain-containing adapter protein D</fullName>
    </recommendedName>
</protein>
<feature type="region of interest" description="Disordered" evidence="6">
    <location>
        <begin position="243"/>
        <end position="369"/>
    </location>
</feature>
<dbReference type="PRINTS" id="PR00401">
    <property type="entry name" value="SH2DOMAIN"/>
</dbReference>
<evidence type="ECO:0000256" key="6">
    <source>
        <dbReference type="SAM" id="MobiDB-lite"/>
    </source>
</evidence>
<organism evidence="8 9">
    <name type="scientific">Amphibalanus amphitrite</name>
    <name type="common">Striped barnacle</name>
    <name type="synonym">Balanus amphitrite</name>
    <dbReference type="NCBI Taxonomy" id="1232801"/>
    <lineage>
        <taxon>Eukaryota</taxon>
        <taxon>Metazoa</taxon>
        <taxon>Ecdysozoa</taxon>
        <taxon>Arthropoda</taxon>
        <taxon>Crustacea</taxon>
        <taxon>Multicrustacea</taxon>
        <taxon>Cirripedia</taxon>
        <taxon>Thoracica</taxon>
        <taxon>Thoracicalcarea</taxon>
        <taxon>Balanomorpha</taxon>
        <taxon>Balanoidea</taxon>
        <taxon>Balanidae</taxon>
        <taxon>Amphibalaninae</taxon>
        <taxon>Amphibalanus</taxon>
    </lineage>
</organism>
<feature type="compositionally biased region" description="Pro residues" evidence="6">
    <location>
        <begin position="284"/>
        <end position="297"/>
    </location>
</feature>
<feature type="compositionally biased region" description="Low complexity" evidence="6">
    <location>
        <begin position="646"/>
        <end position="656"/>
    </location>
</feature>
<feature type="compositionally biased region" description="Basic and acidic residues" evidence="6">
    <location>
        <begin position="384"/>
        <end position="404"/>
    </location>
</feature>
<feature type="compositionally biased region" description="Polar residues" evidence="6">
    <location>
        <begin position="103"/>
        <end position="113"/>
    </location>
</feature>
<dbReference type="GO" id="GO:0001784">
    <property type="term" value="F:phosphotyrosine residue binding"/>
    <property type="evidence" value="ECO:0007669"/>
    <property type="project" value="TreeGrafter"/>
</dbReference>
<evidence type="ECO:0000256" key="3">
    <source>
        <dbReference type="ARBA" id="ARBA00057390"/>
    </source>
</evidence>
<feature type="region of interest" description="Disordered" evidence="6">
    <location>
        <begin position="714"/>
        <end position="739"/>
    </location>
</feature>
<feature type="compositionally biased region" description="Basic residues" evidence="6">
    <location>
        <begin position="127"/>
        <end position="136"/>
    </location>
</feature>
<dbReference type="PANTHER" id="PTHR15127:SF32">
    <property type="entry name" value="HEAVYWEIGHT, ISOFORM A"/>
    <property type="match status" value="1"/>
</dbReference>
<evidence type="ECO:0000256" key="5">
    <source>
        <dbReference type="PROSITE-ProRule" id="PRU00191"/>
    </source>
</evidence>
<gene>
    <name evidence="8" type="primary">Shf</name>
    <name evidence="8" type="ORF">FJT64_000246</name>
</gene>
<dbReference type="InterPro" id="IPR036860">
    <property type="entry name" value="SH2_dom_sf"/>
</dbReference>
<feature type="region of interest" description="Disordered" evidence="6">
    <location>
        <begin position="381"/>
        <end position="613"/>
    </location>
</feature>
<feature type="region of interest" description="Disordered" evidence="6">
    <location>
        <begin position="91"/>
        <end position="143"/>
    </location>
</feature>
<dbReference type="SUPFAM" id="SSF55550">
    <property type="entry name" value="SH2 domain"/>
    <property type="match status" value="1"/>
</dbReference>